<dbReference type="PROSITE" id="PS50088">
    <property type="entry name" value="ANK_REPEAT"/>
    <property type="match status" value="2"/>
</dbReference>
<dbReference type="PROSITE" id="PS50865">
    <property type="entry name" value="ZF_MYND_2"/>
    <property type="match status" value="1"/>
</dbReference>
<dbReference type="PROSITE" id="PS50297">
    <property type="entry name" value="ANK_REP_REGION"/>
    <property type="match status" value="2"/>
</dbReference>
<keyword evidence="7" id="KW-0969">Cilium</keyword>
<evidence type="ECO:0000256" key="1">
    <source>
        <dbReference type="ARBA" id="ARBA00004138"/>
    </source>
</evidence>
<keyword evidence="2" id="KW-0479">Metal-binding</keyword>
<dbReference type="Gene3D" id="1.25.40.20">
    <property type="entry name" value="Ankyrin repeat-containing domain"/>
    <property type="match status" value="1"/>
</dbReference>
<dbReference type="Pfam" id="PF12796">
    <property type="entry name" value="Ank_2"/>
    <property type="match status" value="1"/>
</dbReference>
<accession>A0A1W4XCH7</accession>
<evidence type="ECO:0000313" key="12">
    <source>
        <dbReference type="Proteomes" id="UP000192223"/>
    </source>
</evidence>
<dbReference type="SUPFAM" id="SSF48403">
    <property type="entry name" value="Ankyrin repeat"/>
    <property type="match status" value="1"/>
</dbReference>
<feature type="repeat" description="ANK" evidence="9">
    <location>
        <begin position="40"/>
        <end position="72"/>
    </location>
</feature>
<dbReference type="RefSeq" id="XP_018330133.2">
    <property type="nucleotide sequence ID" value="XM_018474631.2"/>
</dbReference>
<dbReference type="PANTHER" id="PTHR24150">
    <property type="entry name" value="ANKYRIN REPEAT AND MYND DOMAIN-CONTAINING PROTEIN 2"/>
    <property type="match status" value="1"/>
</dbReference>
<dbReference type="InterPro" id="IPR002893">
    <property type="entry name" value="Znf_MYND"/>
</dbReference>
<keyword evidence="3" id="KW-0677">Repeat</keyword>
<dbReference type="InterPro" id="IPR002110">
    <property type="entry name" value="Ankyrin_rpt"/>
</dbReference>
<sequence length="387" mass="43687">MTDELGENEKKIFEAIEKNDVVSLKNLLVNKQNVNILDENLMTPLQHAAYKGNKEMVQALLDQGADVNLCKHVHEYTALHFAGLSGNAEVCSLLLLAGAKTNAVNSVGRTAAQMAAFVGNHNCVATINNFVPKNEIDYYNTLQGQQTKPYLPTFLTESFHKFVTQINLHPIRVALNLQKYVGLIDHLEEIKKVLELMCTKEMKRGAETNEVMSFKFHYLGCIVSELEKIKSKKSEQGEEKKTDILELFCKKLLKADKDGNLNIMDQFIRESVRSFPYRECTIFKQMVANLASKDSPSALSIVTSAINGHRGFIDNVPVCNACGEEKPAKKCSKCKVVQYCDRDCQRLHWFIHKKSCSRLSQEIQKQENVKPNSQQITEDMQNIILGN</sequence>
<dbReference type="GO" id="GO:0005929">
    <property type="term" value="C:cilium"/>
    <property type="evidence" value="ECO:0007669"/>
    <property type="project" value="UniProtKB-SubCell"/>
</dbReference>
<evidence type="ECO:0000256" key="9">
    <source>
        <dbReference type="PROSITE-ProRule" id="PRU00023"/>
    </source>
</evidence>
<evidence type="ECO:0000256" key="8">
    <source>
        <dbReference type="ARBA" id="ARBA00023273"/>
    </source>
</evidence>
<keyword evidence="6 9" id="KW-0040">ANK repeat</keyword>
<dbReference type="AlphaFoldDB" id="A0A1W4XCH7"/>
<dbReference type="KEGG" id="apln:108740344"/>
<dbReference type="InParanoid" id="A0A1W4XCH7"/>
<dbReference type="InterPro" id="IPR036770">
    <property type="entry name" value="Ankyrin_rpt-contain_sf"/>
</dbReference>
<comment type="subcellular location">
    <subcellularLocation>
        <location evidence="1">Cell projection</location>
        <location evidence="1">Cilium</location>
    </subcellularLocation>
</comment>
<keyword evidence="5" id="KW-0862">Zinc</keyword>
<dbReference type="FunCoup" id="A0A1W4XCH7">
    <property type="interactions" value="310"/>
</dbReference>
<proteinExistence type="predicted"/>
<evidence type="ECO:0000256" key="6">
    <source>
        <dbReference type="ARBA" id="ARBA00023043"/>
    </source>
</evidence>
<dbReference type="Gene3D" id="6.10.140.2220">
    <property type="match status" value="1"/>
</dbReference>
<dbReference type="GeneID" id="108740344"/>
<evidence type="ECO:0000259" key="11">
    <source>
        <dbReference type="PROSITE" id="PS50865"/>
    </source>
</evidence>
<dbReference type="STRING" id="224129.A0A1W4XCH7"/>
<dbReference type="GO" id="GO:0008270">
    <property type="term" value="F:zinc ion binding"/>
    <property type="evidence" value="ECO:0007669"/>
    <property type="project" value="UniProtKB-KW"/>
</dbReference>
<evidence type="ECO:0000256" key="3">
    <source>
        <dbReference type="ARBA" id="ARBA00022737"/>
    </source>
</evidence>
<evidence type="ECO:0000256" key="5">
    <source>
        <dbReference type="ARBA" id="ARBA00022833"/>
    </source>
</evidence>
<reference evidence="13" key="1">
    <citation type="submission" date="2025-08" db="UniProtKB">
        <authorList>
            <consortium name="RefSeq"/>
        </authorList>
    </citation>
    <scope>IDENTIFICATION</scope>
    <source>
        <tissue evidence="13">Entire body</tissue>
    </source>
</reference>
<keyword evidence="12" id="KW-1185">Reference proteome</keyword>
<organism evidence="12 13">
    <name type="scientific">Agrilus planipennis</name>
    <name type="common">Emerald ash borer</name>
    <name type="synonym">Agrilus marcopoli</name>
    <dbReference type="NCBI Taxonomy" id="224129"/>
    <lineage>
        <taxon>Eukaryota</taxon>
        <taxon>Metazoa</taxon>
        <taxon>Ecdysozoa</taxon>
        <taxon>Arthropoda</taxon>
        <taxon>Hexapoda</taxon>
        <taxon>Insecta</taxon>
        <taxon>Pterygota</taxon>
        <taxon>Neoptera</taxon>
        <taxon>Endopterygota</taxon>
        <taxon>Coleoptera</taxon>
        <taxon>Polyphaga</taxon>
        <taxon>Elateriformia</taxon>
        <taxon>Buprestoidea</taxon>
        <taxon>Buprestidae</taxon>
        <taxon>Agrilinae</taxon>
        <taxon>Agrilus</taxon>
    </lineage>
</organism>
<gene>
    <name evidence="13" type="primary">LOC108740344</name>
</gene>
<keyword evidence="4 10" id="KW-0863">Zinc-finger</keyword>
<dbReference type="PROSITE" id="PS01360">
    <property type="entry name" value="ZF_MYND_1"/>
    <property type="match status" value="1"/>
</dbReference>
<evidence type="ECO:0000256" key="4">
    <source>
        <dbReference type="ARBA" id="ARBA00022771"/>
    </source>
</evidence>
<dbReference type="FunFam" id="1.25.40.20:FF:000182">
    <property type="entry name" value="Ankyrin repeat and MYND domain containing 2a"/>
    <property type="match status" value="1"/>
</dbReference>
<evidence type="ECO:0000313" key="13">
    <source>
        <dbReference type="RefSeq" id="XP_018330133.2"/>
    </source>
</evidence>
<evidence type="ECO:0000256" key="10">
    <source>
        <dbReference type="PROSITE-ProRule" id="PRU00134"/>
    </source>
</evidence>
<dbReference type="SUPFAM" id="SSF144232">
    <property type="entry name" value="HIT/MYND zinc finger-like"/>
    <property type="match status" value="1"/>
</dbReference>
<feature type="repeat" description="ANK" evidence="9">
    <location>
        <begin position="74"/>
        <end position="106"/>
    </location>
</feature>
<dbReference type="Pfam" id="PF01753">
    <property type="entry name" value="zf-MYND"/>
    <property type="match status" value="1"/>
</dbReference>
<evidence type="ECO:0000256" key="2">
    <source>
        <dbReference type="ARBA" id="ARBA00022723"/>
    </source>
</evidence>
<dbReference type="SMART" id="SM00248">
    <property type="entry name" value="ANK"/>
    <property type="match status" value="3"/>
</dbReference>
<keyword evidence="8" id="KW-0966">Cell projection</keyword>
<feature type="domain" description="MYND-type" evidence="11">
    <location>
        <begin position="319"/>
        <end position="356"/>
    </location>
</feature>
<evidence type="ECO:0000256" key="7">
    <source>
        <dbReference type="ARBA" id="ARBA00023069"/>
    </source>
</evidence>
<dbReference type="Proteomes" id="UP000192223">
    <property type="component" value="Unplaced"/>
</dbReference>
<dbReference type="InterPro" id="IPR052452">
    <property type="entry name" value="Ankyrin-MYND_dom_contain_2"/>
</dbReference>
<protein>
    <submittedName>
        <fullName evidence="13">Ankyrin repeat and MYND domain-containing protein 2</fullName>
    </submittedName>
</protein>
<dbReference type="OrthoDB" id="10257049at2759"/>
<name>A0A1W4XCH7_AGRPL</name>
<dbReference type="PANTHER" id="PTHR24150:SF8">
    <property type="entry name" value="ANKYRIN REPEAT AND MYND DOMAIN-CONTAINING PROTEIN 2"/>
    <property type="match status" value="1"/>
</dbReference>